<proteinExistence type="predicted"/>
<gene>
    <name evidence="1" type="ORF">Vadar_003208</name>
</gene>
<organism evidence="1 2">
    <name type="scientific">Vaccinium darrowii</name>
    <dbReference type="NCBI Taxonomy" id="229202"/>
    <lineage>
        <taxon>Eukaryota</taxon>
        <taxon>Viridiplantae</taxon>
        <taxon>Streptophyta</taxon>
        <taxon>Embryophyta</taxon>
        <taxon>Tracheophyta</taxon>
        <taxon>Spermatophyta</taxon>
        <taxon>Magnoliopsida</taxon>
        <taxon>eudicotyledons</taxon>
        <taxon>Gunneridae</taxon>
        <taxon>Pentapetalae</taxon>
        <taxon>asterids</taxon>
        <taxon>Ericales</taxon>
        <taxon>Ericaceae</taxon>
        <taxon>Vaccinioideae</taxon>
        <taxon>Vaccinieae</taxon>
        <taxon>Vaccinium</taxon>
    </lineage>
</organism>
<protein>
    <submittedName>
        <fullName evidence="1">Uncharacterized protein</fullName>
    </submittedName>
</protein>
<name>A0ACB7WXQ1_9ERIC</name>
<accession>A0ACB7WXQ1</accession>
<dbReference type="Proteomes" id="UP000828048">
    <property type="component" value="Chromosome 2"/>
</dbReference>
<dbReference type="EMBL" id="CM037152">
    <property type="protein sequence ID" value="KAH7833105.1"/>
    <property type="molecule type" value="Genomic_DNA"/>
</dbReference>
<evidence type="ECO:0000313" key="1">
    <source>
        <dbReference type="EMBL" id="KAH7833105.1"/>
    </source>
</evidence>
<keyword evidence="2" id="KW-1185">Reference proteome</keyword>
<evidence type="ECO:0000313" key="2">
    <source>
        <dbReference type="Proteomes" id="UP000828048"/>
    </source>
</evidence>
<comment type="caution">
    <text evidence="1">The sequence shown here is derived from an EMBL/GenBank/DDBJ whole genome shotgun (WGS) entry which is preliminary data.</text>
</comment>
<sequence>MERSGNNRKRAREEDHPTASNAKIKPDLVNAHGYYIDHEFEMTDKQRSFDSIFDTNDHSRYNAAYVDGEGLFDFPWLKEGVIFKAEDHEEESDFDIIFASSSTLHDAYDSKAEEPNLCQLPKLPYFDDDDKKKKNKINYEDELLLPSFKAGQLEGPDWISSSVFD</sequence>
<reference evidence="1 2" key="1">
    <citation type="journal article" date="2021" name="Hortic Res">
        <title>High-quality reference genome and annotation aids understanding of berry development for evergreen blueberry (Vaccinium darrowii).</title>
        <authorList>
            <person name="Yu J."/>
            <person name="Hulse-Kemp A.M."/>
            <person name="Babiker E."/>
            <person name="Staton M."/>
        </authorList>
    </citation>
    <scope>NUCLEOTIDE SEQUENCE [LARGE SCALE GENOMIC DNA]</scope>
    <source>
        <strain evidence="2">cv. NJ 8807/NJ 8810</strain>
        <tissue evidence="1">Young leaf</tissue>
    </source>
</reference>